<dbReference type="EMBL" id="QEIN01000195">
    <property type="protein sequence ID" value="RCV53370.1"/>
    <property type="molecule type" value="Genomic_DNA"/>
</dbReference>
<dbReference type="InterPro" id="IPR012338">
    <property type="entry name" value="Beta-lactam/transpept-like"/>
</dbReference>
<comment type="subcellular location">
    <subcellularLocation>
        <location evidence="1">Membrane</location>
    </subcellularLocation>
</comment>
<comment type="caution">
    <text evidence="7">The sequence shown here is derived from an EMBL/GenBank/DDBJ whole genome shotgun (WGS) entry which is preliminary data.</text>
</comment>
<gene>
    <name evidence="7" type="ORF">DEF24_20740</name>
</gene>
<organism evidence="7 8">
    <name type="scientific">Marinitenerispora sediminis</name>
    <dbReference type="NCBI Taxonomy" id="1931232"/>
    <lineage>
        <taxon>Bacteria</taxon>
        <taxon>Bacillati</taxon>
        <taxon>Actinomycetota</taxon>
        <taxon>Actinomycetes</taxon>
        <taxon>Streptosporangiales</taxon>
        <taxon>Nocardiopsidaceae</taxon>
        <taxon>Marinitenerispora</taxon>
    </lineage>
</organism>
<evidence type="ECO:0000259" key="5">
    <source>
        <dbReference type="Pfam" id="PF03717"/>
    </source>
</evidence>
<accession>A0A368T180</accession>
<dbReference type="Gene3D" id="3.40.710.10">
    <property type="entry name" value="DD-peptidase/beta-lactamase superfamily"/>
    <property type="match status" value="1"/>
</dbReference>
<dbReference type="SUPFAM" id="SSF56601">
    <property type="entry name" value="beta-lactamase/transpeptidase-like"/>
    <property type="match status" value="1"/>
</dbReference>
<dbReference type="GO" id="GO:0008658">
    <property type="term" value="F:penicillin binding"/>
    <property type="evidence" value="ECO:0007669"/>
    <property type="project" value="InterPro"/>
</dbReference>
<evidence type="ECO:0000256" key="1">
    <source>
        <dbReference type="ARBA" id="ARBA00004370"/>
    </source>
</evidence>
<keyword evidence="3" id="KW-0472">Membrane</keyword>
<sequence length="541" mass="55341">MTSTVVALALVGGGISWYVVTRPKPETTATAFVEAWNTGDYGALADLATGEGVTDAFTQVAENLGVEATEVVLGTLTADGDSATAPFDVTLALSNAGEWSYEGELPLARVDGEWKVDFSPAVIHPELGDGQTLVRANEWGERGRILAADGTRLDTADASGSVKMLTGEVSPATEEDLADLGPAYQEGDPIGRGGIQQTYEERLAGTPATSIRVADADAAEDGAAAGDADSTVVGTIEGTPGEDVVTSIDPAVQQAAAQAIIGEDKPTAFVAIRPSTGEVLAAANVPGGFNRALEGQYPPGSAFKIVSYEALLNAGLTTGDQMSCPKTTEVGGWPFKNAGDAEYGRQTVTEAFATSCNTALVQEVAERLDSASLTAAAEQFGMNAPLEIGIPTAEPSFPAPDSTTLLAASSIGQGQILTSPLHMATVPAAVADGNWRAPVLVTDPEVPDRPEPHAIQHADALRGMMRAVVTEGSAKDAGFTGEVFGKTGTAEYGTAEEDEELPSHAWFVGFSGDVAFAVVVEGGGGGGAVAAPIAADFVKNL</sequence>
<evidence type="ECO:0000313" key="8">
    <source>
        <dbReference type="Proteomes" id="UP000253318"/>
    </source>
</evidence>
<dbReference type="PANTHER" id="PTHR30627:SF24">
    <property type="entry name" value="PENICILLIN-BINDING PROTEIN 4B"/>
    <property type="match status" value="1"/>
</dbReference>
<dbReference type="InterPro" id="IPR032710">
    <property type="entry name" value="NTF2-like_dom_sf"/>
</dbReference>
<name>A0A368T180_9ACTN</name>
<dbReference type="GO" id="GO:0071555">
    <property type="term" value="P:cell wall organization"/>
    <property type="evidence" value="ECO:0007669"/>
    <property type="project" value="TreeGrafter"/>
</dbReference>
<reference evidence="7 8" key="1">
    <citation type="submission" date="2018-04" db="EMBL/GenBank/DDBJ databases">
        <title>Novel actinobacteria from marine sediment.</title>
        <authorList>
            <person name="Ng Z.Y."/>
            <person name="Tan G.Y.A."/>
        </authorList>
    </citation>
    <scope>NUCLEOTIDE SEQUENCE [LARGE SCALE GENOMIC DNA]</scope>
    <source>
        <strain evidence="7 8">TPS81</strain>
    </source>
</reference>
<evidence type="ECO:0000256" key="3">
    <source>
        <dbReference type="ARBA" id="ARBA00023136"/>
    </source>
</evidence>
<dbReference type="Pfam" id="PF00905">
    <property type="entry name" value="Transpeptidase"/>
    <property type="match status" value="1"/>
</dbReference>
<dbReference type="GO" id="GO:0071972">
    <property type="term" value="F:peptidoglycan L,D-transpeptidase activity"/>
    <property type="evidence" value="ECO:0007669"/>
    <property type="project" value="TreeGrafter"/>
</dbReference>
<feature type="domain" description="Penicillin-binding protein transpeptidase" evidence="4">
    <location>
        <begin position="268"/>
        <end position="538"/>
    </location>
</feature>
<dbReference type="PANTHER" id="PTHR30627">
    <property type="entry name" value="PEPTIDOGLYCAN D,D-TRANSPEPTIDASE"/>
    <property type="match status" value="1"/>
</dbReference>
<evidence type="ECO:0000259" key="4">
    <source>
        <dbReference type="Pfam" id="PF00905"/>
    </source>
</evidence>
<protein>
    <submittedName>
        <fullName evidence="7">Penicillin-binding protein</fullName>
    </submittedName>
</protein>
<dbReference type="InterPro" id="IPR005311">
    <property type="entry name" value="PBP_dimer"/>
</dbReference>
<comment type="similarity">
    <text evidence="2">Belongs to the transpeptidase family.</text>
</comment>
<dbReference type="Gene3D" id="3.90.1310.10">
    <property type="entry name" value="Penicillin-binding protein 2a (Domain 2)"/>
    <property type="match status" value="1"/>
</dbReference>
<evidence type="ECO:0000313" key="7">
    <source>
        <dbReference type="EMBL" id="RCV53370.1"/>
    </source>
</evidence>
<evidence type="ECO:0000259" key="6">
    <source>
        <dbReference type="Pfam" id="PF05223"/>
    </source>
</evidence>
<dbReference type="AlphaFoldDB" id="A0A368T180"/>
<feature type="domain" description="NTF2-like N-terminal transpeptidase" evidence="6">
    <location>
        <begin position="24"/>
        <end position="131"/>
    </location>
</feature>
<dbReference type="OrthoDB" id="5241017at2"/>
<feature type="domain" description="Penicillin-binding protein dimerisation" evidence="5">
    <location>
        <begin position="162"/>
        <end position="215"/>
    </location>
</feature>
<dbReference type="Pfam" id="PF05223">
    <property type="entry name" value="MecA_N"/>
    <property type="match status" value="1"/>
</dbReference>
<dbReference type="InterPro" id="IPR050515">
    <property type="entry name" value="Beta-lactam/transpept"/>
</dbReference>
<keyword evidence="8" id="KW-1185">Reference proteome</keyword>
<dbReference type="Proteomes" id="UP000253318">
    <property type="component" value="Unassembled WGS sequence"/>
</dbReference>
<evidence type="ECO:0000256" key="2">
    <source>
        <dbReference type="ARBA" id="ARBA00007171"/>
    </source>
</evidence>
<dbReference type="GO" id="GO:0005886">
    <property type="term" value="C:plasma membrane"/>
    <property type="evidence" value="ECO:0007669"/>
    <property type="project" value="TreeGrafter"/>
</dbReference>
<dbReference type="GO" id="GO:0046677">
    <property type="term" value="P:response to antibiotic"/>
    <property type="evidence" value="ECO:0007669"/>
    <property type="project" value="InterPro"/>
</dbReference>
<dbReference type="SUPFAM" id="SSF54427">
    <property type="entry name" value="NTF2-like"/>
    <property type="match status" value="1"/>
</dbReference>
<dbReference type="InterPro" id="IPR001460">
    <property type="entry name" value="PCN-bd_Tpept"/>
</dbReference>
<proteinExistence type="inferred from homology"/>
<dbReference type="InterPro" id="IPR007887">
    <property type="entry name" value="MecA_N"/>
</dbReference>
<dbReference type="Pfam" id="PF03717">
    <property type="entry name" value="PBP_dimer"/>
    <property type="match status" value="1"/>
</dbReference>
<dbReference type="Gene3D" id="3.10.450.100">
    <property type="entry name" value="NTF2-like, domain 1"/>
    <property type="match status" value="1"/>
</dbReference>